<dbReference type="InterPro" id="IPR027417">
    <property type="entry name" value="P-loop_NTPase"/>
</dbReference>
<reference evidence="1" key="1">
    <citation type="journal article" date="2024" name="Antonie Van Leeuwenhoek">
        <title>Bradyrhizobium ontarionense sp. nov., a novel bacterial symbiont isolated from Aeschynomene indica (Indian jointvetch), harbours photosynthesis, nitrogen fixation and nitrous oxide (N2O) reductase genes.</title>
        <authorList>
            <person name="Bromfield E.S.P."/>
            <person name="Cloutier S."/>
        </authorList>
    </citation>
    <scope>NUCLEOTIDE SEQUENCE</scope>
    <source>
        <strain evidence="1">A19</strain>
    </source>
</reference>
<proteinExistence type="predicted"/>
<dbReference type="EMBL" id="CP088156">
    <property type="protein sequence ID" value="UFZ04363.1"/>
    <property type="molecule type" value="Genomic_DNA"/>
</dbReference>
<dbReference type="Proteomes" id="UP001431010">
    <property type="component" value="Chromosome"/>
</dbReference>
<organism evidence="1 2">
    <name type="scientific">Bradyrhizobium ontarionense</name>
    <dbReference type="NCBI Taxonomy" id="2898149"/>
    <lineage>
        <taxon>Bacteria</taxon>
        <taxon>Pseudomonadati</taxon>
        <taxon>Pseudomonadota</taxon>
        <taxon>Alphaproteobacteria</taxon>
        <taxon>Hyphomicrobiales</taxon>
        <taxon>Nitrobacteraceae</taxon>
        <taxon>Bradyrhizobium</taxon>
    </lineage>
</organism>
<dbReference type="GO" id="GO:0005524">
    <property type="term" value="F:ATP binding"/>
    <property type="evidence" value="ECO:0007669"/>
    <property type="project" value="UniProtKB-KW"/>
</dbReference>
<keyword evidence="1" id="KW-0067">ATP-binding</keyword>
<evidence type="ECO:0000313" key="2">
    <source>
        <dbReference type="Proteomes" id="UP001431010"/>
    </source>
</evidence>
<gene>
    <name evidence="1" type="ORF">LQG66_35140</name>
</gene>
<evidence type="ECO:0000313" key="1">
    <source>
        <dbReference type="EMBL" id="UFZ04363.1"/>
    </source>
</evidence>
<dbReference type="RefSeq" id="WP_231320550.1">
    <property type="nucleotide sequence ID" value="NZ_CP088156.1"/>
</dbReference>
<keyword evidence="1" id="KW-0547">Nucleotide-binding</keyword>
<sequence length="163" mass="17937">MSPNQVALHLVCGKIAAGKSTLTAELGQRPHTVVVAEDQWLAQLYPGEQKTLADYVRNSSRLRSVMGPHVVALLRAGVSVVLDFPANTLASRAWMRGLFEAAGVAHQLHHLDVPDDVCKARLRARNEEGRHAFAVTDDEFDLFTSYFVAPTPEEGFDVIVHRP</sequence>
<protein>
    <submittedName>
        <fullName evidence="1">ATP-binding protein</fullName>
    </submittedName>
</protein>
<name>A0ABY3RAU3_9BRAD</name>
<dbReference type="Pfam" id="PF13671">
    <property type="entry name" value="AAA_33"/>
    <property type="match status" value="1"/>
</dbReference>
<dbReference type="Gene3D" id="3.40.50.300">
    <property type="entry name" value="P-loop containing nucleotide triphosphate hydrolases"/>
    <property type="match status" value="1"/>
</dbReference>
<accession>A0ABY3RAU3</accession>
<dbReference type="SUPFAM" id="SSF52540">
    <property type="entry name" value="P-loop containing nucleoside triphosphate hydrolases"/>
    <property type="match status" value="1"/>
</dbReference>
<keyword evidence="2" id="KW-1185">Reference proteome</keyword>